<evidence type="ECO:0000313" key="3">
    <source>
        <dbReference type="Proteomes" id="UP000271125"/>
    </source>
</evidence>
<dbReference type="Proteomes" id="UP000271125">
    <property type="component" value="Unassembled WGS sequence"/>
</dbReference>
<evidence type="ECO:0000313" key="2">
    <source>
        <dbReference type="EMBL" id="RKX70954.1"/>
    </source>
</evidence>
<name>A0A660SJK1_UNCT6</name>
<proteinExistence type="predicted"/>
<gene>
    <name evidence="2" type="ORF">DRP43_02915</name>
</gene>
<comment type="caution">
    <text evidence="2">The sequence shown here is derived from an EMBL/GenBank/DDBJ whole genome shotgun (WGS) entry which is preliminary data.</text>
</comment>
<dbReference type="NCBIfam" id="TIGR04183">
    <property type="entry name" value="Por_Secre_tail"/>
    <property type="match status" value="1"/>
</dbReference>
<dbReference type="EMBL" id="QNBD01000111">
    <property type="protein sequence ID" value="RKX70954.1"/>
    <property type="molecule type" value="Genomic_DNA"/>
</dbReference>
<sequence>HGHIDICCTYGVDFIAILDNVFTHSGTSDLGSRTHDSGPIKKMSVCNNVFINDLSNTFNGIHYLYCTDLTLYNNSFSNYKGIDAEAGYILGHDIVSSNNIFLNNRVDMSISADSGYDVSFLSTNDTFSSIRVNIGNISFLNPALNYFTLLPYETANIIIKYTNGKVFVIKILDTAGTYIIDTPSYYFTNSRGAVISTSYEGSLFSITTYPITLQPTVENEYLTVSSVSENPDTITVESTVGTNPTAIGYTNMNYSNSNVILVVDGVDYDTSLANDSGTVFHNYNGDWTGGHTFTWKKESSYVNESIINPESKISYSLSINYPNPFRSSTEIMYSLPVGGNVNLVIYNILGQKVRTLVNGHRNSGYYRILWDGKDANNQSVSNGIYFYRLTAGNYKAEKKMILIR</sequence>
<dbReference type="Gene3D" id="2.60.40.4070">
    <property type="match status" value="1"/>
</dbReference>
<dbReference type="Pfam" id="PF13860">
    <property type="entry name" value="FlgD_ig"/>
    <property type="match status" value="1"/>
</dbReference>
<organism evidence="2 3">
    <name type="scientific">candidate division TA06 bacterium</name>
    <dbReference type="NCBI Taxonomy" id="2250710"/>
    <lineage>
        <taxon>Bacteria</taxon>
        <taxon>Bacteria division TA06</taxon>
    </lineage>
</organism>
<evidence type="ECO:0000259" key="1">
    <source>
        <dbReference type="Pfam" id="PF13860"/>
    </source>
</evidence>
<accession>A0A660SJK1</accession>
<dbReference type="InterPro" id="IPR026444">
    <property type="entry name" value="Secre_tail"/>
</dbReference>
<reference evidence="2 3" key="1">
    <citation type="submission" date="2018-06" db="EMBL/GenBank/DDBJ databases">
        <title>Extensive metabolic versatility and redundancy in microbially diverse, dynamic hydrothermal sediments.</title>
        <authorList>
            <person name="Dombrowski N."/>
            <person name="Teske A."/>
            <person name="Baker B.J."/>
        </authorList>
    </citation>
    <scope>NUCLEOTIDE SEQUENCE [LARGE SCALE GENOMIC DNA]</scope>
    <source>
        <strain evidence="2">B10_G13</strain>
    </source>
</reference>
<dbReference type="InterPro" id="IPR025965">
    <property type="entry name" value="FlgD/Vpr_Ig-like"/>
</dbReference>
<feature type="non-terminal residue" evidence="2">
    <location>
        <position position="1"/>
    </location>
</feature>
<dbReference type="AlphaFoldDB" id="A0A660SJK1"/>
<feature type="domain" description="FlgD/Vpr Ig-like" evidence="1">
    <location>
        <begin position="340"/>
        <end position="392"/>
    </location>
</feature>
<protein>
    <recommendedName>
        <fullName evidence="1">FlgD/Vpr Ig-like domain-containing protein</fullName>
    </recommendedName>
</protein>